<dbReference type="STRING" id="1120976.SAMN03080606_00444"/>
<evidence type="ECO:0000313" key="16">
    <source>
        <dbReference type="Proteomes" id="UP000198636"/>
    </source>
</evidence>
<feature type="transmembrane region" description="Helical" evidence="12">
    <location>
        <begin position="12"/>
        <end position="31"/>
    </location>
</feature>
<dbReference type="GO" id="GO:0019866">
    <property type="term" value="C:organelle inner membrane"/>
    <property type="evidence" value="ECO:0007669"/>
    <property type="project" value="InterPro"/>
</dbReference>
<feature type="domain" description="PTS EIIB type-1" evidence="13">
    <location>
        <begin position="385"/>
        <end position="467"/>
    </location>
</feature>
<reference evidence="15 16" key="1">
    <citation type="submission" date="2016-10" db="EMBL/GenBank/DDBJ databases">
        <authorList>
            <person name="de Groot N.N."/>
        </authorList>
    </citation>
    <scope>NUCLEOTIDE SEQUENCE [LARGE SCALE GENOMIC DNA]</scope>
    <source>
        <strain evidence="15 16">DSM 18978</strain>
    </source>
</reference>
<evidence type="ECO:0000259" key="13">
    <source>
        <dbReference type="PROSITE" id="PS51098"/>
    </source>
</evidence>
<evidence type="ECO:0000313" key="15">
    <source>
        <dbReference type="EMBL" id="SCX90581.1"/>
    </source>
</evidence>
<evidence type="ECO:0000256" key="8">
    <source>
        <dbReference type="ARBA" id="ARBA00022777"/>
    </source>
</evidence>
<keyword evidence="8" id="KW-0418">Kinase</keyword>
<dbReference type="AlphaFoldDB" id="A0A1G5BK85"/>
<dbReference type="PROSITE" id="PS51098">
    <property type="entry name" value="PTS_EIIB_TYPE_1"/>
    <property type="match status" value="1"/>
</dbReference>
<gene>
    <name evidence="15" type="ORF">SAMN03080606_00444</name>
</gene>
<dbReference type="Gene3D" id="3.30.1360.60">
    <property type="entry name" value="Glucose permease domain IIB"/>
    <property type="match status" value="1"/>
</dbReference>
<dbReference type="InterPro" id="IPR001996">
    <property type="entry name" value="PTS_IIB_1"/>
</dbReference>
<feature type="transmembrane region" description="Helical" evidence="12">
    <location>
        <begin position="193"/>
        <end position="213"/>
    </location>
</feature>
<dbReference type="InterPro" id="IPR018113">
    <property type="entry name" value="PTrfase_EIIB_Cys"/>
</dbReference>
<dbReference type="PANTHER" id="PTHR30009">
    <property type="entry name" value="CYTOCHROME C-TYPE SYNTHESIS PROTEIN AND PTS TRANSMEMBRANE COMPONENT"/>
    <property type="match status" value="1"/>
</dbReference>
<evidence type="ECO:0000256" key="6">
    <source>
        <dbReference type="ARBA" id="ARBA00022683"/>
    </source>
</evidence>
<dbReference type="InterPro" id="IPR010974">
    <property type="entry name" value="PTS_IIBC_nag"/>
</dbReference>
<dbReference type="Pfam" id="PF00367">
    <property type="entry name" value="PTS_EIIB"/>
    <property type="match status" value="1"/>
</dbReference>
<feature type="transmembrane region" description="Helical" evidence="12">
    <location>
        <begin position="133"/>
        <end position="156"/>
    </location>
</feature>
<evidence type="ECO:0000256" key="5">
    <source>
        <dbReference type="ARBA" id="ARBA00022679"/>
    </source>
</evidence>
<dbReference type="EMBL" id="FMUS01000002">
    <property type="protein sequence ID" value="SCX90581.1"/>
    <property type="molecule type" value="Genomic_DNA"/>
</dbReference>
<dbReference type="SUPFAM" id="SSF55604">
    <property type="entry name" value="Glucose permease domain IIB"/>
    <property type="match status" value="1"/>
</dbReference>
<protein>
    <submittedName>
        <fullName evidence="15">PTS system, N-acetylglucosamine-specific IIC component</fullName>
    </submittedName>
</protein>
<evidence type="ECO:0000256" key="3">
    <source>
        <dbReference type="ARBA" id="ARBA00022475"/>
    </source>
</evidence>
<keyword evidence="2" id="KW-0813">Transport</keyword>
<feature type="transmembrane region" description="Helical" evidence="12">
    <location>
        <begin position="260"/>
        <end position="277"/>
    </location>
</feature>
<evidence type="ECO:0000256" key="9">
    <source>
        <dbReference type="ARBA" id="ARBA00022989"/>
    </source>
</evidence>
<evidence type="ECO:0000256" key="2">
    <source>
        <dbReference type="ARBA" id="ARBA00022448"/>
    </source>
</evidence>
<comment type="subcellular location">
    <subcellularLocation>
        <location evidence="1">Cell membrane</location>
        <topology evidence="1">Multi-pass membrane protein</topology>
    </subcellularLocation>
</comment>
<dbReference type="GO" id="GO:0005886">
    <property type="term" value="C:plasma membrane"/>
    <property type="evidence" value="ECO:0007669"/>
    <property type="project" value="UniProtKB-SubCell"/>
</dbReference>
<keyword evidence="6" id="KW-0598">Phosphotransferase system</keyword>
<dbReference type="GO" id="GO:0008982">
    <property type="term" value="F:protein-N(PI)-phosphohistidine-sugar phosphotransferase activity"/>
    <property type="evidence" value="ECO:0007669"/>
    <property type="project" value="InterPro"/>
</dbReference>
<dbReference type="NCBIfam" id="TIGR00826">
    <property type="entry name" value="EIIB_glc"/>
    <property type="match status" value="1"/>
</dbReference>
<feature type="transmembrane region" description="Helical" evidence="12">
    <location>
        <begin position="97"/>
        <end position="113"/>
    </location>
</feature>
<sequence>MGNFFGKLQKLGKAMMLPVAVMPVASILLRIGQDDLLGIPFISAAGSAVFANLAILFAIGIAVGLAKDNAGAAGLAGAVGYFTLTSGATAINSTVNMGVLAGIISGIIAGILYNKYHNIKLPEWLGFFGGRRFVPIVTSWVCIVLAIVFGNFWPYVQNVIDAVGQWIIGAGALGVFTFGFLNRLLIPVGLHHILNTLVWFIFGDFAGVDGAVVTGDLSRFFAGDPTAGAFMAGFYPVMMFGLVGVALAIYTTAKPENRKTLGGALFSVGFTSFLTGITEPIEFMFMFLAPVLYVLHALLTGVSFVIVYILNIKHGFGFSAGLFDFALNMKLATNGWMLLPIGLIFLAIYYVIFVFAIKKMNLPTPGRLDEEGAGSECIIADKGIHDLAKEYIAKLGGADNIIEVDSCITRLRLTLKDSSIVKDEELRALGASGVLRPSKKNMQVVVGTKAELIAEEMKNYLITLQKA</sequence>
<dbReference type="InterPro" id="IPR036878">
    <property type="entry name" value="Glu_permease_IIB"/>
</dbReference>
<dbReference type="PANTHER" id="PTHR30009:SF4">
    <property type="entry name" value="PTS SYSTEM N-ACETYLGLUCOSAMINE-SPECIFIC EIICBA COMPONENT"/>
    <property type="match status" value="1"/>
</dbReference>
<dbReference type="InterPro" id="IPR050429">
    <property type="entry name" value="PTS_Glucose_EIICBA"/>
</dbReference>
<evidence type="ECO:0000256" key="4">
    <source>
        <dbReference type="ARBA" id="ARBA00022597"/>
    </source>
</evidence>
<evidence type="ECO:0000259" key="14">
    <source>
        <dbReference type="PROSITE" id="PS51103"/>
    </source>
</evidence>
<keyword evidence="10 12" id="KW-0472">Membrane</keyword>
<dbReference type="GO" id="GO:0015572">
    <property type="term" value="F:N-acetylglucosamine transmembrane transporter activity"/>
    <property type="evidence" value="ECO:0007669"/>
    <property type="project" value="InterPro"/>
</dbReference>
<organism evidence="15 16">
    <name type="scientific">Alkaliphilus peptidifermentans DSM 18978</name>
    <dbReference type="NCBI Taxonomy" id="1120976"/>
    <lineage>
        <taxon>Bacteria</taxon>
        <taxon>Bacillati</taxon>
        <taxon>Bacillota</taxon>
        <taxon>Clostridia</taxon>
        <taxon>Peptostreptococcales</taxon>
        <taxon>Natronincolaceae</taxon>
        <taxon>Alkaliphilus</taxon>
    </lineage>
</organism>
<keyword evidence="5" id="KW-0808">Transferase</keyword>
<dbReference type="PROSITE" id="PS01035">
    <property type="entry name" value="PTS_EIIB_TYPE_1_CYS"/>
    <property type="match status" value="1"/>
</dbReference>
<dbReference type="GO" id="GO:0016301">
    <property type="term" value="F:kinase activity"/>
    <property type="evidence" value="ECO:0007669"/>
    <property type="project" value="UniProtKB-KW"/>
</dbReference>
<evidence type="ECO:0000256" key="10">
    <source>
        <dbReference type="ARBA" id="ARBA00023136"/>
    </source>
</evidence>
<keyword evidence="9 12" id="KW-1133">Transmembrane helix</keyword>
<evidence type="ECO:0000256" key="11">
    <source>
        <dbReference type="PROSITE-ProRule" id="PRU00421"/>
    </source>
</evidence>
<accession>A0A1G5BK85</accession>
<proteinExistence type="predicted"/>
<dbReference type="Pfam" id="PF02378">
    <property type="entry name" value="PTS_EIIC"/>
    <property type="match status" value="1"/>
</dbReference>
<dbReference type="Proteomes" id="UP000198636">
    <property type="component" value="Unassembled WGS sequence"/>
</dbReference>
<dbReference type="InterPro" id="IPR013013">
    <property type="entry name" value="PTS_EIIC_1"/>
</dbReference>
<feature type="transmembrane region" description="Helical" evidence="12">
    <location>
        <begin position="331"/>
        <end position="357"/>
    </location>
</feature>
<keyword evidence="3" id="KW-1003">Cell membrane</keyword>
<dbReference type="RefSeq" id="WP_091539473.1">
    <property type="nucleotide sequence ID" value="NZ_FMUS01000002.1"/>
</dbReference>
<keyword evidence="7 12" id="KW-0812">Transmembrane</keyword>
<feature type="transmembrane region" description="Helical" evidence="12">
    <location>
        <begin position="233"/>
        <end position="253"/>
    </location>
</feature>
<feature type="domain" description="PTS EIIC type-1" evidence="14">
    <location>
        <begin position="2"/>
        <end position="369"/>
    </location>
</feature>
<evidence type="ECO:0000256" key="1">
    <source>
        <dbReference type="ARBA" id="ARBA00004651"/>
    </source>
</evidence>
<dbReference type="CDD" id="cd00212">
    <property type="entry name" value="PTS_IIB_glc"/>
    <property type="match status" value="1"/>
</dbReference>
<dbReference type="InterPro" id="IPR003352">
    <property type="entry name" value="PTS_EIIC"/>
</dbReference>
<feature type="transmembrane region" description="Helical" evidence="12">
    <location>
        <begin position="37"/>
        <end position="65"/>
    </location>
</feature>
<dbReference type="GO" id="GO:0015764">
    <property type="term" value="P:N-acetylglucosamine transport"/>
    <property type="evidence" value="ECO:0007669"/>
    <property type="project" value="TreeGrafter"/>
</dbReference>
<keyword evidence="4" id="KW-0762">Sugar transport</keyword>
<dbReference type="NCBIfam" id="TIGR01998">
    <property type="entry name" value="PTS-II-BC-nag"/>
    <property type="match status" value="1"/>
</dbReference>
<feature type="transmembrane region" description="Helical" evidence="12">
    <location>
        <begin position="162"/>
        <end position="181"/>
    </location>
</feature>
<dbReference type="GO" id="GO:0009401">
    <property type="term" value="P:phosphoenolpyruvate-dependent sugar phosphotransferase system"/>
    <property type="evidence" value="ECO:0007669"/>
    <property type="project" value="UniProtKB-KW"/>
</dbReference>
<feature type="transmembrane region" description="Helical" evidence="12">
    <location>
        <begin position="283"/>
        <end position="310"/>
    </location>
</feature>
<dbReference type="GO" id="GO:0090563">
    <property type="term" value="F:protein-phosphocysteine-sugar phosphotransferase activity"/>
    <property type="evidence" value="ECO:0007669"/>
    <property type="project" value="TreeGrafter"/>
</dbReference>
<name>A0A1G5BK85_9FIRM</name>
<evidence type="ECO:0000256" key="12">
    <source>
        <dbReference type="SAM" id="Phobius"/>
    </source>
</evidence>
<dbReference type="OrthoDB" id="9764327at2"/>
<keyword evidence="16" id="KW-1185">Reference proteome</keyword>
<evidence type="ECO:0000256" key="7">
    <source>
        <dbReference type="ARBA" id="ARBA00022692"/>
    </source>
</evidence>
<feature type="active site" description="Phosphocysteine intermediate; for EIIB activity" evidence="11">
    <location>
        <position position="407"/>
    </location>
</feature>
<dbReference type="FunFam" id="3.30.1360.60:FF:000001">
    <property type="entry name" value="PTS system glucose-specific IIBC component PtsG"/>
    <property type="match status" value="1"/>
</dbReference>
<dbReference type="PROSITE" id="PS51103">
    <property type="entry name" value="PTS_EIIC_TYPE_1"/>
    <property type="match status" value="1"/>
</dbReference>